<dbReference type="AlphaFoldDB" id="A0A3T7S5A3"/>
<name>A0A3T7S5A3_SALET</name>
<dbReference type="Gene3D" id="2.30.30.110">
    <property type="match status" value="1"/>
</dbReference>
<comment type="caution">
    <text evidence="1">The sequence shown here is derived from an EMBL/GenBank/DDBJ whole genome shotgun (WGS) entry which is preliminary data.</text>
</comment>
<accession>A0A3T7S5A3</accession>
<dbReference type="GO" id="GO:0004521">
    <property type="term" value="F:RNA endonuclease activity"/>
    <property type="evidence" value="ECO:0007669"/>
    <property type="project" value="TreeGrafter"/>
</dbReference>
<dbReference type="Proteomes" id="UP000839671">
    <property type="component" value="Unassembled WGS sequence"/>
</dbReference>
<dbReference type="GO" id="GO:0006402">
    <property type="term" value="P:mRNA catabolic process"/>
    <property type="evidence" value="ECO:0007669"/>
    <property type="project" value="TreeGrafter"/>
</dbReference>
<evidence type="ECO:0000313" key="1">
    <source>
        <dbReference type="EMBL" id="EAA1980348.1"/>
    </source>
</evidence>
<dbReference type="Pfam" id="PF02452">
    <property type="entry name" value="PemK_toxin"/>
    <property type="match status" value="1"/>
</dbReference>
<gene>
    <name evidence="1" type="ORF">DM051_24285</name>
</gene>
<dbReference type="InterPro" id="IPR011067">
    <property type="entry name" value="Plasmid_toxin/cell-grow_inhib"/>
</dbReference>
<organism evidence="1">
    <name type="scientific">Salmonella enterica I</name>
    <dbReference type="NCBI Taxonomy" id="59201"/>
    <lineage>
        <taxon>Bacteria</taxon>
        <taxon>Pseudomonadati</taxon>
        <taxon>Pseudomonadota</taxon>
        <taxon>Gammaproteobacteria</taxon>
        <taxon>Enterobacterales</taxon>
        <taxon>Enterobacteriaceae</taxon>
        <taxon>Salmonella</taxon>
    </lineage>
</organism>
<protein>
    <submittedName>
        <fullName evidence="1">mRNA interferase PemK</fullName>
    </submittedName>
</protein>
<dbReference type="EMBL" id="AAAATI010000043">
    <property type="protein sequence ID" value="EAA1980348.1"/>
    <property type="molecule type" value="Genomic_DNA"/>
</dbReference>
<dbReference type="GO" id="GO:0003677">
    <property type="term" value="F:DNA binding"/>
    <property type="evidence" value="ECO:0007669"/>
    <property type="project" value="InterPro"/>
</dbReference>
<reference evidence="1" key="1">
    <citation type="submission" date="2018-06" db="EMBL/GenBank/DDBJ databases">
        <authorList>
            <person name="Ashton P.M."/>
            <person name="Dallman T."/>
            <person name="Nair S."/>
            <person name="De Pinna E."/>
            <person name="Peters T."/>
            <person name="Grant K."/>
        </authorList>
    </citation>
    <scope>NUCLEOTIDE SEQUENCE [LARGE SCALE GENOMIC DNA]</scope>
    <source>
        <strain evidence="1">310211</strain>
    </source>
</reference>
<dbReference type="GO" id="GO:0016075">
    <property type="term" value="P:rRNA catabolic process"/>
    <property type="evidence" value="ECO:0007669"/>
    <property type="project" value="TreeGrafter"/>
</dbReference>
<proteinExistence type="predicted"/>
<dbReference type="PANTHER" id="PTHR33988:SF3">
    <property type="entry name" value="ENDORIBONUCLEASE TOXIN CHPB-RELATED"/>
    <property type="match status" value="1"/>
</dbReference>
<dbReference type="SUPFAM" id="SSF50118">
    <property type="entry name" value="Cell growth inhibitor/plasmid maintenance toxic component"/>
    <property type="match status" value="1"/>
</dbReference>
<dbReference type="PANTHER" id="PTHR33988">
    <property type="entry name" value="ENDORIBONUCLEASE MAZF-RELATED"/>
    <property type="match status" value="1"/>
</dbReference>
<dbReference type="InterPro" id="IPR003477">
    <property type="entry name" value="PemK-like"/>
</dbReference>
<sequence>MWSPADVHNIHLLNCLLSAIRQLKSAWKKGNGWTHQLPAGRLSDMDRGEIWLVSLDPTAGHEQQGTRPVLIVTPSAFNRVTRLPVVVPITSGGNFARTAGFAVPLDGAGLRTTGVVRCDQPRTIDMSARAGKRLERVPGKIMDDVLARLATILT</sequence>